<dbReference type="UniPathway" id="UPA00333">
    <property type="reaction ID" value="UER00453"/>
</dbReference>
<comment type="pathway">
    <text evidence="1">Amino-acid degradation; L-tryptophan degradation via kynurenine pathway; L-kynurenine from L-tryptophan: step 1/2.</text>
</comment>
<dbReference type="Gene3D" id="1.20.58.480">
    <property type="match status" value="1"/>
</dbReference>
<feature type="binding site" evidence="1">
    <location>
        <position position="275"/>
    </location>
    <ligand>
        <name>substrate</name>
    </ligand>
</feature>
<dbReference type="GO" id="GO:0004833">
    <property type="term" value="F:L-tryptophan 2,3-dioxygenase activity"/>
    <property type="evidence" value="ECO:0007669"/>
    <property type="project" value="UniProtKB-UniRule"/>
</dbReference>
<accession>Q6W756</accession>
<evidence type="ECO:0000313" key="3">
    <source>
        <dbReference type="EMBL" id="AAQ86992.1"/>
    </source>
</evidence>
<feature type="binding site" evidence="1">
    <location>
        <position position="141"/>
    </location>
    <ligand>
        <name>substrate</name>
    </ligand>
</feature>
<comment type="cofactor">
    <cofactor evidence="1">
        <name>heme</name>
        <dbReference type="ChEBI" id="CHEBI:30413"/>
    </cofactor>
    <text evidence="1">Binds 1 heme group per subunit.</text>
</comment>
<keyword evidence="1" id="KW-0408">Iron</keyword>
<dbReference type="SUPFAM" id="SSF140959">
    <property type="entry name" value="Indolic compounds 2,3-dioxygenase-like"/>
    <property type="match status" value="1"/>
</dbReference>
<dbReference type="Pfam" id="PF03301">
    <property type="entry name" value="Trp_dioxygenase"/>
    <property type="match status" value="2"/>
</dbReference>
<dbReference type="GO" id="GO:0020037">
    <property type="term" value="F:heme binding"/>
    <property type="evidence" value="ECO:0007669"/>
    <property type="project" value="UniProtKB-UniRule"/>
</dbReference>
<dbReference type="GO" id="GO:0046872">
    <property type="term" value="F:metal ion binding"/>
    <property type="evidence" value="ECO:0007669"/>
    <property type="project" value="UniProtKB-KW"/>
</dbReference>
<comment type="function">
    <text evidence="1">Heme-dependent dioxygenase that catalyzes the oxidative cleavage of the L-tryptophan (L-Trp) pyrrole ring and converts L-tryptophan to N-formyl-L-kynurenine. Catalyzes the oxidative cleavage of the indole moiety.</text>
</comment>
<comment type="similarity">
    <text evidence="1">Belongs to the tryptophan 2,3-dioxygenase family.</text>
</comment>
<dbReference type="EMBL" id="AY308027">
    <property type="protein sequence ID" value="AAQ86992.1"/>
    <property type="molecule type" value="Genomic_DNA"/>
</dbReference>
<keyword evidence="1 3" id="KW-0223">Dioxygenase</keyword>
<protein>
    <recommendedName>
        <fullName evidence="1">Tryptophan 2,3-dioxygenase</fullName>
        <shortName evidence="1">TDO</shortName>
        <ecNumber evidence="1">1.13.11.11</ecNumber>
    </recommendedName>
    <alternativeName>
        <fullName evidence="1">Tryptamin 2,3-dioxygenase</fullName>
    </alternativeName>
    <alternativeName>
        <fullName evidence="1">Tryptophan oxygenase</fullName>
        <shortName evidence="1">TO</shortName>
        <shortName evidence="1">TRPO</shortName>
    </alternativeName>
    <alternativeName>
        <fullName evidence="1">Tryptophan pyrrolase</fullName>
    </alternativeName>
    <alternativeName>
        <fullName evidence="1">Tryptophanase</fullName>
    </alternativeName>
</protein>
<dbReference type="GO" id="GO:0019441">
    <property type="term" value="P:L-tryptophan catabolic process to kynurenine"/>
    <property type="evidence" value="ECO:0007669"/>
    <property type="project" value="UniProtKB-UniRule"/>
</dbReference>
<feature type="region of interest" description="Disordered" evidence="2">
    <location>
        <begin position="1"/>
        <end position="28"/>
    </location>
</feature>
<feature type="binding site" evidence="1">
    <location>
        <begin position="75"/>
        <end position="79"/>
    </location>
    <ligand>
        <name>substrate</name>
    </ligand>
</feature>
<dbReference type="EC" id="1.13.11.11" evidence="1"/>
<sequence>MRHKDLRRPHHRNALWPHGGQKRGKANTRVARKLPLSPQRELAVDLTYADYLHVEDLLALQKPRSDPAEHDELLFIVVHQAYELWFKLLLHELDKVKVDFIANRTYPAISTFKRVRTVMKVAVEQVDIVETLTPMSFNSFRDRLDKASGFQSSQFREMEFLLGYKRAEMLKHQKAGTPAYDQLVKRLNEPSVVDTFYAFLAHHGVAIPEHLATRDLTQPTQPDEVVEEGILRLYKSQPDLEILFELMTDFDEGLQEWRYRHIKLVERTIGSKRGTGGSLGVEFLKRSLFHPVFPDLWAIRHRL</sequence>
<reference evidence="3" key="1">
    <citation type="submission" date="2003-05" db="EMBL/GenBank/DDBJ databases">
        <authorList>
            <consortium name="Sequencing and Annotation Team"/>
            <consortium name="Integrated Genomics"/>
            <consortium name="Inc."/>
        </authorList>
    </citation>
    <scope>NUCLEOTIDE SEQUENCE</scope>
    <source>
        <strain evidence="3">Wa1-1</strain>
    </source>
</reference>
<evidence type="ECO:0000256" key="2">
    <source>
        <dbReference type="SAM" id="MobiDB-lite"/>
    </source>
</evidence>
<feature type="binding site" description="axial binding residue" evidence="1">
    <location>
        <position position="261"/>
    </location>
    <ligand>
        <name>heme</name>
        <dbReference type="ChEBI" id="CHEBI:30413"/>
    </ligand>
    <ligandPart>
        <name>Fe</name>
        <dbReference type="ChEBI" id="CHEBI:18248"/>
    </ligandPart>
</feature>
<keyword evidence="1" id="KW-0479">Metal-binding</keyword>
<gene>
    <name evidence="1" type="primary">kynA</name>
</gene>
<name>Q6W756_9BACT</name>
<organism evidence="3">
    <name type="scientific">Gemmata sp. Wa1-1</name>
    <dbReference type="NCBI Taxonomy" id="235140"/>
    <lineage>
        <taxon>Bacteria</taxon>
        <taxon>Pseudomonadati</taxon>
        <taxon>Planctomycetota</taxon>
        <taxon>Planctomycetia</taxon>
        <taxon>Gemmatales</taxon>
        <taxon>Gemmataceae</taxon>
        <taxon>Gemmata</taxon>
    </lineage>
</organism>
<dbReference type="PANTHER" id="PTHR10138">
    <property type="entry name" value="TRYPTOPHAN 2,3-DIOXYGENASE"/>
    <property type="match status" value="1"/>
</dbReference>
<dbReference type="HAMAP" id="MF_01972">
    <property type="entry name" value="T23O"/>
    <property type="match status" value="1"/>
</dbReference>
<dbReference type="InterPro" id="IPR037217">
    <property type="entry name" value="Trp/Indoleamine_2_3_dOase-like"/>
</dbReference>
<comment type="catalytic activity">
    <reaction evidence="1">
        <text>L-tryptophan + O2 = N-formyl-L-kynurenine</text>
        <dbReference type="Rhea" id="RHEA:24536"/>
        <dbReference type="ChEBI" id="CHEBI:15379"/>
        <dbReference type="ChEBI" id="CHEBI:57912"/>
        <dbReference type="ChEBI" id="CHEBI:58629"/>
        <dbReference type="EC" id="1.13.11.11"/>
    </reaction>
</comment>
<comment type="subunit">
    <text evidence="1">Homotetramer.</text>
</comment>
<dbReference type="InterPro" id="IPR004981">
    <property type="entry name" value="Trp_2_3_dOase"/>
</dbReference>
<reference evidence="3" key="2">
    <citation type="submission" date="2003-10" db="EMBL/GenBank/DDBJ databases">
        <title>NAD Biosynthesis: identification of the tryptophan to quinolinate pathway in bacteria.</title>
        <authorList>
            <person name="Kurnasov O."/>
            <person name="Goral V."/>
            <person name="Colabroy K."/>
            <person name="Gerdes S."/>
            <person name="Anantha S."/>
            <person name="Osterman A."/>
            <person name="Begley T.P."/>
        </authorList>
    </citation>
    <scope>NUCLEOTIDE SEQUENCE</scope>
    <source>
        <strain evidence="3">Wa1-1</strain>
    </source>
</reference>
<keyword evidence="1" id="KW-0823">Tryptophan catabolism</keyword>
<dbReference type="AlphaFoldDB" id="Q6W756"/>
<feature type="compositionally biased region" description="Basic residues" evidence="2">
    <location>
        <begin position="1"/>
        <end position="13"/>
    </location>
</feature>
<comment type="caution">
    <text evidence="1">Lacks conserved residue(s) required for the propagation of feature annotation.</text>
</comment>
<keyword evidence="1 3" id="KW-0560">Oxidoreductase</keyword>
<keyword evidence="1" id="KW-0349">Heme</keyword>
<dbReference type="PANTHER" id="PTHR10138:SF0">
    <property type="entry name" value="TRYPTOPHAN 2,3-DIOXYGENASE"/>
    <property type="match status" value="1"/>
</dbReference>
<dbReference type="GO" id="GO:0019442">
    <property type="term" value="P:L-tryptophan catabolic process to acetyl-CoA"/>
    <property type="evidence" value="ECO:0007669"/>
    <property type="project" value="TreeGrafter"/>
</dbReference>
<proteinExistence type="inferred from homology"/>
<evidence type="ECO:0000256" key="1">
    <source>
        <dbReference type="HAMAP-Rule" id="MF_01972"/>
    </source>
</evidence>